<keyword evidence="13 19" id="KW-0573">Peptidoglycan synthesis</keyword>
<evidence type="ECO:0000259" key="20">
    <source>
        <dbReference type="PROSITE" id="PS51387"/>
    </source>
</evidence>
<keyword evidence="12 19" id="KW-0133">Cell shape</keyword>
<evidence type="ECO:0000256" key="8">
    <source>
        <dbReference type="ARBA" id="ARBA00022618"/>
    </source>
</evidence>
<comment type="caution">
    <text evidence="21">The sequence shown here is derived from an EMBL/GenBank/DDBJ whole genome shotgun (WGS) entry which is preliminary data.</text>
</comment>
<feature type="active site" evidence="19">
    <location>
        <position position="322"/>
    </location>
</feature>
<comment type="subcellular location">
    <subcellularLocation>
        <location evidence="3 19">Cytoplasm</location>
    </subcellularLocation>
</comment>
<evidence type="ECO:0000256" key="3">
    <source>
        <dbReference type="ARBA" id="ARBA00004496"/>
    </source>
</evidence>
<protein>
    <recommendedName>
        <fullName evidence="6 19">UDP-N-acetylenolpyruvoylglucosamine reductase</fullName>
        <ecNumber evidence="5 19">1.3.1.98</ecNumber>
    </recommendedName>
    <alternativeName>
        <fullName evidence="17 19">UDP-N-acetylmuramate dehydrogenase</fullName>
    </alternativeName>
</protein>
<evidence type="ECO:0000256" key="18">
    <source>
        <dbReference type="ARBA" id="ARBA00048914"/>
    </source>
</evidence>
<dbReference type="GO" id="GO:0008360">
    <property type="term" value="P:regulation of cell shape"/>
    <property type="evidence" value="ECO:0007669"/>
    <property type="project" value="UniProtKB-KW"/>
</dbReference>
<dbReference type="SUPFAM" id="SSF56194">
    <property type="entry name" value="Uridine diphospho-N-Acetylenolpyruvylglucosamine reductase, MurB, C-terminal domain"/>
    <property type="match status" value="1"/>
</dbReference>
<dbReference type="Gene3D" id="3.30.43.10">
    <property type="entry name" value="Uridine Diphospho-n-acetylenolpyruvylglucosamine Reductase, domain 2"/>
    <property type="match status" value="1"/>
</dbReference>
<dbReference type="EC" id="1.3.1.98" evidence="5 19"/>
<dbReference type="InterPro" id="IPR036635">
    <property type="entry name" value="MurB_C_sf"/>
</dbReference>
<comment type="function">
    <text evidence="2 19">Cell wall formation.</text>
</comment>
<dbReference type="STRING" id="46506.AA415_02133"/>
<comment type="cofactor">
    <cofactor evidence="1 19">
        <name>FAD</name>
        <dbReference type="ChEBI" id="CHEBI:57692"/>
    </cofactor>
</comment>
<dbReference type="InterPro" id="IPR016166">
    <property type="entry name" value="FAD-bd_PCMH"/>
</dbReference>
<dbReference type="InterPro" id="IPR036318">
    <property type="entry name" value="FAD-bd_PCMH-like_sf"/>
</dbReference>
<comment type="pathway">
    <text evidence="4 19">Cell wall biogenesis; peptidoglycan biosynthesis.</text>
</comment>
<evidence type="ECO:0000256" key="19">
    <source>
        <dbReference type="HAMAP-Rule" id="MF_00037"/>
    </source>
</evidence>
<feature type="active site" description="Proton donor" evidence="19">
    <location>
        <position position="226"/>
    </location>
</feature>
<keyword evidence="9 19" id="KW-0285">Flavoprotein</keyword>
<evidence type="ECO:0000256" key="1">
    <source>
        <dbReference type="ARBA" id="ARBA00001974"/>
    </source>
</evidence>
<dbReference type="UniPathway" id="UPA00219"/>
<dbReference type="GO" id="GO:0051301">
    <property type="term" value="P:cell division"/>
    <property type="evidence" value="ECO:0007669"/>
    <property type="project" value="UniProtKB-KW"/>
</dbReference>
<keyword evidence="22" id="KW-1185">Reference proteome</keyword>
<dbReference type="NCBIfam" id="NF000755">
    <property type="entry name" value="PRK00046.1"/>
    <property type="match status" value="1"/>
</dbReference>
<evidence type="ECO:0000256" key="2">
    <source>
        <dbReference type="ARBA" id="ARBA00003921"/>
    </source>
</evidence>
<comment type="catalytic activity">
    <reaction evidence="18 19">
        <text>UDP-N-acetyl-alpha-D-muramate + NADP(+) = UDP-N-acetyl-3-O-(1-carboxyvinyl)-alpha-D-glucosamine + NADPH + H(+)</text>
        <dbReference type="Rhea" id="RHEA:12248"/>
        <dbReference type="ChEBI" id="CHEBI:15378"/>
        <dbReference type="ChEBI" id="CHEBI:57783"/>
        <dbReference type="ChEBI" id="CHEBI:58349"/>
        <dbReference type="ChEBI" id="CHEBI:68483"/>
        <dbReference type="ChEBI" id="CHEBI:70757"/>
        <dbReference type="EC" id="1.3.1.98"/>
    </reaction>
</comment>
<name>A0A120A245_BACSE</name>
<dbReference type="Proteomes" id="UP000056419">
    <property type="component" value="Unassembled WGS sequence"/>
</dbReference>
<dbReference type="InterPro" id="IPR003170">
    <property type="entry name" value="MurB"/>
</dbReference>
<evidence type="ECO:0000256" key="14">
    <source>
        <dbReference type="ARBA" id="ARBA00023002"/>
    </source>
</evidence>
<dbReference type="PATRIC" id="fig|46506.5.peg.2282"/>
<feature type="active site" evidence="19">
    <location>
        <position position="154"/>
    </location>
</feature>
<evidence type="ECO:0000256" key="16">
    <source>
        <dbReference type="ARBA" id="ARBA00023316"/>
    </source>
</evidence>
<dbReference type="AlphaFoldDB" id="A0A120A245"/>
<keyword evidence="11 19" id="KW-0521">NADP</keyword>
<evidence type="ECO:0000256" key="10">
    <source>
        <dbReference type="ARBA" id="ARBA00022827"/>
    </source>
</evidence>
<dbReference type="Gene3D" id="3.30.465.10">
    <property type="match status" value="1"/>
</dbReference>
<dbReference type="GO" id="GO:0008762">
    <property type="term" value="F:UDP-N-acetylmuramate dehydrogenase activity"/>
    <property type="evidence" value="ECO:0007669"/>
    <property type="project" value="UniProtKB-UniRule"/>
</dbReference>
<evidence type="ECO:0000256" key="9">
    <source>
        <dbReference type="ARBA" id="ARBA00022630"/>
    </source>
</evidence>
<evidence type="ECO:0000256" key="5">
    <source>
        <dbReference type="ARBA" id="ARBA00012518"/>
    </source>
</evidence>
<evidence type="ECO:0000256" key="12">
    <source>
        <dbReference type="ARBA" id="ARBA00022960"/>
    </source>
</evidence>
<keyword evidence="15 19" id="KW-0131">Cell cycle</keyword>
<keyword evidence="7 19" id="KW-0963">Cytoplasm</keyword>
<evidence type="ECO:0000313" key="21">
    <source>
        <dbReference type="EMBL" id="KWR54599.1"/>
    </source>
</evidence>
<dbReference type="PROSITE" id="PS51387">
    <property type="entry name" value="FAD_PCMH"/>
    <property type="match status" value="1"/>
</dbReference>
<dbReference type="PANTHER" id="PTHR21071">
    <property type="entry name" value="UDP-N-ACETYLENOLPYRUVOYLGLUCOSAMINE REDUCTASE"/>
    <property type="match status" value="1"/>
</dbReference>
<evidence type="ECO:0000256" key="11">
    <source>
        <dbReference type="ARBA" id="ARBA00022857"/>
    </source>
</evidence>
<dbReference type="GO" id="GO:0071555">
    <property type="term" value="P:cell wall organization"/>
    <property type="evidence" value="ECO:0007669"/>
    <property type="project" value="UniProtKB-KW"/>
</dbReference>
<organism evidence="21 22">
    <name type="scientific">Bacteroides stercoris</name>
    <dbReference type="NCBI Taxonomy" id="46506"/>
    <lineage>
        <taxon>Bacteria</taxon>
        <taxon>Pseudomonadati</taxon>
        <taxon>Bacteroidota</taxon>
        <taxon>Bacteroidia</taxon>
        <taxon>Bacteroidales</taxon>
        <taxon>Bacteroidaceae</taxon>
        <taxon>Bacteroides</taxon>
    </lineage>
</organism>
<feature type="domain" description="FAD-binding PCMH-type" evidence="20">
    <location>
        <begin position="9"/>
        <end position="178"/>
    </location>
</feature>
<dbReference type="InterPro" id="IPR016169">
    <property type="entry name" value="FAD-bd_PCMH_sub2"/>
</dbReference>
<dbReference type="HAMAP" id="MF_00037">
    <property type="entry name" value="MurB"/>
    <property type="match status" value="1"/>
</dbReference>
<evidence type="ECO:0000313" key="22">
    <source>
        <dbReference type="Proteomes" id="UP000056419"/>
    </source>
</evidence>
<proteinExistence type="inferred from homology"/>
<dbReference type="InterPro" id="IPR006094">
    <property type="entry name" value="Oxid_FAD_bind_N"/>
</dbReference>
<dbReference type="EMBL" id="LRGC01000008">
    <property type="protein sequence ID" value="KWR54599.1"/>
    <property type="molecule type" value="Genomic_DNA"/>
</dbReference>
<dbReference type="GO" id="GO:0005829">
    <property type="term" value="C:cytosol"/>
    <property type="evidence" value="ECO:0007669"/>
    <property type="project" value="TreeGrafter"/>
</dbReference>
<keyword evidence="8 19" id="KW-0132">Cell division</keyword>
<evidence type="ECO:0000256" key="13">
    <source>
        <dbReference type="ARBA" id="ARBA00022984"/>
    </source>
</evidence>
<dbReference type="InterPro" id="IPR011601">
    <property type="entry name" value="MurB_C"/>
</dbReference>
<evidence type="ECO:0000256" key="6">
    <source>
        <dbReference type="ARBA" id="ARBA00015188"/>
    </source>
</evidence>
<evidence type="ECO:0000256" key="7">
    <source>
        <dbReference type="ARBA" id="ARBA00022490"/>
    </source>
</evidence>
<dbReference type="Pfam" id="PF01565">
    <property type="entry name" value="FAD_binding_4"/>
    <property type="match status" value="1"/>
</dbReference>
<dbReference type="InterPro" id="IPR016167">
    <property type="entry name" value="FAD-bd_PCMH_sub1"/>
</dbReference>
<evidence type="ECO:0000256" key="15">
    <source>
        <dbReference type="ARBA" id="ARBA00023306"/>
    </source>
</evidence>
<evidence type="ECO:0000256" key="17">
    <source>
        <dbReference type="ARBA" id="ARBA00031026"/>
    </source>
</evidence>
<comment type="similarity">
    <text evidence="19">Belongs to the MurB family.</text>
</comment>
<keyword evidence="16 19" id="KW-0961">Cell wall biogenesis/degradation</keyword>
<dbReference type="PANTHER" id="PTHR21071:SF4">
    <property type="entry name" value="UDP-N-ACETYLENOLPYRUVOYLGLUCOSAMINE REDUCTASE"/>
    <property type="match status" value="1"/>
</dbReference>
<reference evidence="21 22" key="1">
    <citation type="journal article" date="2016" name="BMC Genomics">
        <title>Type VI secretion systems of human gut Bacteroidales segregate into three genetic architectures, two of which are contained on mobile genetic elements.</title>
        <authorList>
            <person name="Coyne M.J."/>
            <person name="Roelofs K.G."/>
            <person name="Comstock L.E."/>
        </authorList>
    </citation>
    <scope>NUCLEOTIDE SEQUENCE [LARGE SCALE GENOMIC DNA]</scope>
    <source>
        <strain evidence="21 22">CL09T03C01</strain>
    </source>
</reference>
<evidence type="ECO:0000256" key="4">
    <source>
        <dbReference type="ARBA" id="ARBA00004752"/>
    </source>
</evidence>
<dbReference type="Gene3D" id="3.90.78.10">
    <property type="entry name" value="UDP-N-acetylenolpyruvoylglucosamine reductase, C-terminal domain"/>
    <property type="match status" value="1"/>
</dbReference>
<dbReference type="SUPFAM" id="SSF56176">
    <property type="entry name" value="FAD-binding/transporter-associated domain-like"/>
    <property type="match status" value="1"/>
</dbReference>
<gene>
    <name evidence="19 21" type="primary">murB</name>
    <name evidence="21" type="ORF">AA415_02133</name>
</gene>
<keyword evidence="10 19" id="KW-0274">FAD</keyword>
<dbReference type="RefSeq" id="WP_060386011.1">
    <property type="nucleotide sequence ID" value="NZ_LRGC01000008.1"/>
</dbReference>
<keyword evidence="14 19" id="KW-0560">Oxidoreductase</keyword>
<dbReference type="GO" id="GO:0071949">
    <property type="term" value="F:FAD binding"/>
    <property type="evidence" value="ECO:0007669"/>
    <property type="project" value="InterPro"/>
</dbReference>
<dbReference type="Pfam" id="PF02873">
    <property type="entry name" value="MurB_C"/>
    <property type="match status" value="1"/>
</dbReference>
<sequence length="327" mass="36245">MRIPNTFGFDVKAAVYAEYHSVEELEKWIAEGRITSPFLHIGCGSNLLFVKDYEGMVLHSRIGGIEVTAEDDGQVHVRVGAGVVWDDFAAYCVEQGWYGAENLSLIPGEVGAAAVQNIGAYGVEVKDLIESVETVNIRGEKRTYRKDECEYAYRRSLFKKPEMKSVFVTYVNFVLSKKEHYTLDYGTIRQELAGYPSVTLATLRRVIIDIRESKLPDPKVLGNAGSFFMNPIVPRAQFEALLDLYPTMPHYEVDAGRVKIPAGWMIDQCGWKGKALGPAAVHDKQALVLVNLGGATGKDVVALSDAVRTSVKEKFGVEICPEVNFIE</sequence>
<accession>A0A120A245</accession>
<dbReference type="NCBIfam" id="TIGR00179">
    <property type="entry name" value="murB"/>
    <property type="match status" value="1"/>
</dbReference>
<dbReference type="GO" id="GO:0009252">
    <property type="term" value="P:peptidoglycan biosynthetic process"/>
    <property type="evidence" value="ECO:0007669"/>
    <property type="project" value="UniProtKB-UniRule"/>
</dbReference>